<gene>
    <name evidence="12" type="ORF">AAFF_G00377640</name>
</gene>
<name>A0AAD7SG81_9TELE</name>
<evidence type="ECO:0000313" key="13">
    <source>
        <dbReference type="Proteomes" id="UP001221898"/>
    </source>
</evidence>
<evidence type="ECO:0000256" key="8">
    <source>
        <dbReference type="ARBA" id="ARBA00023180"/>
    </source>
</evidence>
<keyword evidence="8" id="KW-0325">Glycoprotein</keyword>
<evidence type="ECO:0000256" key="4">
    <source>
        <dbReference type="ARBA" id="ARBA00022989"/>
    </source>
</evidence>
<evidence type="ECO:0000313" key="12">
    <source>
        <dbReference type="EMBL" id="KAJ8401793.1"/>
    </source>
</evidence>
<evidence type="ECO:0000259" key="11">
    <source>
        <dbReference type="PROSITE" id="PS50050"/>
    </source>
</evidence>
<dbReference type="InterPro" id="IPR001368">
    <property type="entry name" value="TNFR/NGFR_Cys_rich_reg"/>
</dbReference>
<comment type="caution">
    <text evidence="9">Lacks conserved residue(s) required for the propagation of feature annotation.</text>
</comment>
<dbReference type="GO" id="GO:0005886">
    <property type="term" value="C:plasma membrane"/>
    <property type="evidence" value="ECO:0007669"/>
    <property type="project" value="TreeGrafter"/>
</dbReference>
<keyword evidence="13" id="KW-1185">Reference proteome</keyword>
<feature type="repeat" description="TNFR-Cys" evidence="9">
    <location>
        <begin position="42"/>
        <end position="82"/>
    </location>
</feature>
<keyword evidence="6" id="KW-1015">Disulfide bond</keyword>
<evidence type="ECO:0000256" key="6">
    <source>
        <dbReference type="ARBA" id="ARBA00023157"/>
    </source>
</evidence>
<dbReference type="PROSITE" id="PS50050">
    <property type="entry name" value="TNFR_NGFR_2"/>
    <property type="match status" value="1"/>
</dbReference>
<sequence>MDCSVNQYYYKGECHICRQCGPGQELSEECGYGSGADAYCTSCNVRSYKEDWGHQSCLLCQSCKRVNRHQKVPCTTNSNAVCGECLPGFYSKTRIDGLRDLECMACGPSSASDRQCTRSRTEGVVKVWSSQAPPQDAAAATAICGALVAVAITVSLLLFVYCRRTLLMKMFEGCAGLKNGGRSEHDQATVSTGNRETVVLNLEKEVKTSPCEGSAVVDSPASLKSCLNACAFPASTVITTSELPPNSRYPSGSSETQPLMRSSTCSNCSLGCVSQMSSSSTNSGDYLVEPPPTPFDDAVYCASDQQERRQHAPVECTELDIHSSIVSDGNGASVEIKASTGVTRGSTENVSAEQLISPSASLVQGNDSCLNGNQQFCSNSFRCSSKASNVLSLVKRSCVLMQGVHLGRLPQALVESLALKLDPVFPGVKNYQQVALELGVPLEVLQSLRGFEHVFQYLSSCTLYTVPDLLNTFHHLQRLDTLLLLCEYATKSQSTACSLTANAARINSAGRVTK</sequence>
<organism evidence="12 13">
    <name type="scientific">Aldrovandia affinis</name>
    <dbReference type="NCBI Taxonomy" id="143900"/>
    <lineage>
        <taxon>Eukaryota</taxon>
        <taxon>Metazoa</taxon>
        <taxon>Chordata</taxon>
        <taxon>Craniata</taxon>
        <taxon>Vertebrata</taxon>
        <taxon>Euteleostomi</taxon>
        <taxon>Actinopterygii</taxon>
        <taxon>Neopterygii</taxon>
        <taxon>Teleostei</taxon>
        <taxon>Notacanthiformes</taxon>
        <taxon>Halosauridae</taxon>
        <taxon>Aldrovandia</taxon>
    </lineage>
</organism>
<keyword evidence="7" id="KW-0675">Receptor</keyword>
<dbReference type="GO" id="GO:0038023">
    <property type="term" value="F:signaling receptor activity"/>
    <property type="evidence" value="ECO:0007669"/>
    <property type="project" value="InterPro"/>
</dbReference>
<protein>
    <recommendedName>
        <fullName evidence="11">TNFR-Cys domain-containing protein</fullName>
    </recommendedName>
</protein>
<dbReference type="SMART" id="SM00208">
    <property type="entry name" value="TNFR"/>
    <property type="match status" value="2"/>
</dbReference>
<evidence type="ECO:0000256" key="9">
    <source>
        <dbReference type="PROSITE-ProRule" id="PRU00206"/>
    </source>
</evidence>
<evidence type="ECO:0000256" key="7">
    <source>
        <dbReference type="ARBA" id="ARBA00023170"/>
    </source>
</evidence>
<evidence type="ECO:0000256" key="2">
    <source>
        <dbReference type="ARBA" id="ARBA00022692"/>
    </source>
</evidence>
<feature type="domain" description="TNFR-Cys" evidence="11">
    <location>
        <begin position="42"/>
        <end position="82"/>
    </location>
</feature>
<comment type="caution">
    <text evidence="12">The sequence shown here is derived from an EMBL/GenBank/DDBJ whole genome shotgun (WGS) entry which is preliminary data.</text>
</comment>
<evidence type="ECO:0000256" key="10">
    <source>
        <dbReference type="SAM" id="Phobius"/>
    </source>
</evidence>
<evidence type="ECO:0000256" key="1">
    <source>
        <dbReference type="ARBA" id="ARBA00004167"/>
    </source>
</evidence>
<dbReference type="PROSITE" id="PS00652">
    <property type="entry name" value="TNFR_NGFR_1"/>
    <property type="match status" value="2"/>
</dbReference>
<evidence type="ECO:0000256" key="3">
    <source>
        <dbReference type="ARBA" id="ARBA00022737"/>
    </source>
</evidence>
<reference evidence="12" key="1">
    <citation type="journal article" date="2023" name="Science">
        <title>Genome structures resolve the early diversification of teleost fishes.</title>
        <authorList>
            <person name="Parey E."/>
            <person name="Louis A."/>
            <person name="Montfort J."/>
            <person name="Bouchez O."/>
            <person name="Roques C."/>
            <person name="Iampietro C."/>
            <person name="Lluch J."/>
            <person name="Castinel A."/>
            <person name="Donnadieu C."/>
            <person name="Desvignes T."/>
            <person name="Floi Bucao C."/>
            <person name="Jouanno E."/>
            <person name="Wen M."/>
            <person name="Mejri S."/>
            <person name="Dirks R."/>
            <person name="Jansen H."/>
            <person name="Henkel C."/>
            <person name="Chen W.J."/>
            <person name="Zahm M."/>
            <person name="Cabau C."/>
            <person name="Klopp C."/>
            <person name="Thompson A.W."/>
            <person name="Robinson-Rechavi M."/>
            <person name="Braasch I."/>
            <person name="Lecointre G."/>
            <person name="Bobe J."/>
            <person name="Postlethwait J.H."/>
            <person name="Berthelot C."/>
            <person name="Roest Crollius H."/>
            <person name="Guiguen Y."/>
        </authorList>
    </citation>
    <scope>NUCLEOTIDE SEQUENCE</scope>
    <source>
        <strain evidence="12">NC1722</strain>
    </source>
</reference>
<dbReference type="EMBL" id="JAINUG010000068">
    <property type="protein sequence ID" value="KAJ8401793.1"/>
    <property type="molecule type" value="Genomic_DNA"/>
</dbReference>
<keyword evidence="4 10" id="KW-1133">Transmembrane helix</keyword>
<dbReference type="Gene3D" id="2.10.50.10">
    <property type="entry name" value="Tumor Necrosis Factor Receptor, subunit A, domain 2"/>
    <property type="match status" value="1"/>
</dbReference>
<dbReference type="AlphaFoldDB" id="A0AAD7SG81"/>
<keyword evidence="3" id="KW-0677">Repeat</keyword>
<dbReference type="InterPro" id="IPR047526">
    <property type="entry name" value="TNR19/27/EDAR"/>
</dbReference>
<keyword evidence="2 10" id="KW-0812">Transmembrane</keyword>
<dbReference type="GO" id="GO:0046330">
    <property type="term" value="P:positive regulation of JNK cascade"/>
    <property type="evidence" value="ECO:0007669"/>
    <property type="project" value="InterPro"/>
</dbReference>
<comment type="subcellular location">
    <subcellularLocation>
        <location evidence="1">Membrane</location>
        <topology evidence="1">Single-pass membrane protein</topology>
    </subcellularLocation>
</comment>
<keyword evidence="5 10" id="KW-0472">Membrane</keyword>
<dbReference type="PANTHER" id="PTHR12120">
    <property type="entry name" value="TNFR-CYS DOMAIN-CONTAINING PROTEIN"/>
    <property type="match status" value="1"/>
</dbReference>
<evidence type="ECO:0000256" key="5">
    <source>
        <dbReference type="ARBA" id="ARBA00023136"/>
    </source>
</evidence>
<accession>A0AAD7SG81</accession>
<dbReference type="Proteomes" id="UP001221898">
    <property type="component" value="Unassembled WGS sequence"/>
</dbReference>
<dbReference type="GO" id="GO:0043123">
    <property type="term" value="P:positive regulation of canonical NF-kappaB signal transduction"/>
    <property type="evidence" value="ECO:0007669"/>
    <property type="project" value="InterPro"/>
</dbReference>
<feature type="transmembrane region" description="Helical" evidence="10">
    <location>
        <begin position="137"/>
        <end position="161"/>
    </location>
</feature>
<proteinExistence type="predicted"/>
<dbReference type="PANTHER" id="PTHR12120:SF1">
    <property type="entry name" value="TUMOR NECROSIS FACTOR RECEPTOR SUPERFAMILY MEMBER 19"/>
    <property type="match status" value="1"/>
</dbReference>